<organism evidence="2 3">
    <name type="scientific">Dorcoceras hygrometricum</name>
    <dbReference type="NCBI Taxonomy" id="472368"/>
    <lineage>
        <taxon>Eukaryota</taxon>
        <taxon>Viridiplantae</taxon>
        <taxon>Streptophyta</taxon>
        <taxon>Embryophyta</taxon>
        <taxon>Tracheophyta</taxon>
        <taxon>Spermatophyta</taxon>
        <taxon>Magnoliopsida</taxon>
        <taxon>eudicotyledons</taxon>
        <taxon>Gunneridae</taxon>
        <taxon>Pentapetalae</taxon>
        <taxon>asterids</taxon>
        <taxon>lamiids</taxon>
        <taxon>Lamiales</taxon>
        <taxon>Gesneriaceae</taxon>
        <taxon>Didymocarpoideae</taxon>
        <taxon>Trichosporeae</taxon>
        <taxon>Loxocarpinae</taxon>
        <taxon>Dorcoceras</taxon>
    </lineage>
</organism>
<sequence>MDGGLTKQTKKVTKLATQTVERQSVEDRRLVAPTNFDSKEVSESDSCPLVTRRCRRNQVSESPDSESTISLPLKDFVKRRRTQRQHQHMGWTGITIASQPDPIPVSPTEEERISG</sequence>
<feature type="region of interest" description="Disordered" evidence="1">
    <location>
        <begin position="81"/>
        <end position="115"/>
    </location>
</feature>
<proteinExistence type="predicted"/>
<evidence type="ECO:0000313" key="3">
    <source>
        <dbReference type="Proteomes" id="UP000250235"/>
    </source>
</evidence>
<dbReference type="EMBL" id="KV005204">
    <property type="protein sequence ID" value="KZV34153.1"/>
    <property type="molecule type" value="Genomic_DNA"/>
</dbReference>
<keyword evidence="3" id="KW-1185">Reference proteome</keyword>
<gene>
    <name evidence="2" type="ORF">F511_40067</name>
</gene>
<evidence type="ECO:0000313" key="2">
    <source>
        <dbReference type="EMBL" id="KZV34153.1"/>
    </source>
</evidence>
<evidence type="ECO:0000256" key="1">
    <source>
        <dbReference type="SAM" id="MobiDB-lite"/>
    </source>
</evidence>
<dbReference type="AlphaFoldDB" id="A0A2Z7BI77"/>
<reference evidence="2 3" key="1">
    <citation type="journal article" date="2015" name="Proc. Natl. Acad. Sci. U.S.A.">
        <title>The resurrection genome of Boea hygrometrica: A blueprint for survival of dehydration.</title>
        <authorList>
            <person name="Xiao L."/>
            <person name="Yang G."/>
            <person name="Zhang L."/>
            <person name="Yang X."/>
            <person name="Zhao S."/>
            <person name="Ji Z."/>
            <person name="Zhou Q."/>
            <person name="Hu M."/>
            <person name="Wang Y."/>
            <person name="Chen M."/>
            <person name="Xu Y."/>
            <person name="Jin H."/>
            <person name="Xiao X."/>
            <person name="Hu G."/>
            <person name="Bao F."/>
            <person name="Hu Y."/>
            <person name="Wan P."/>
            <person name="Li L."/>
            <person name="Deng X."/>
            <person name="Kuang T."/>
            <person name="Xiang C."/>
            <person name="Zhu J.K."/>
            <person name="Oliver M.J."/>
            <person name="He Y."/>
        </authorList>
    </citation>
    <scope>NUCLEOTIDE SEQUENCE [LARGE SCALE GENOMIC DNA]</scope>
    <source>
        <strain evidence="3">cv. XS01</strain>
    </source>
</reference>
<accession>A0A2Z7BI77</accession>
<name>A0A2Z7BI77_9LAMI</name>
<protein>
    <submittedName>
        <fullName evidence="2">Uncharacterized protein</fullName>
    </submittedName>
</protein>
<dbReference type="Proteomes" id="UP000250235">
    <property type="component" value="Unassembled WGS sequence"/>
</dbReference>